<comment type="caution">
    <text evidence="8">The sequence shown here is derived from an EMBL/GenBank/DDBJ whole genome shotgun (WGS) entry which is preliminary data.</text>
</comment>
<evidence type="ECO:0000256" key="2">
    <source>
        <dbReference type="ARBA" id="ARBA00005262"/>
    </source>
</evidence>
<evidence type="ECO:0000256" key="4">
    <source>
        <dbReference type="ARBA" id="ARBA00022692"/>
    </source>
</evidence>
<dbReference type="Pfam" id="PF02417">
    <property type="entry name" value="Chromate_transp"/>
    <property type="match status" value="1"/>
</dbReference>
<comment type="similarity">
    <text evidence="2">Belongs to the chromate ion transporter (CHR) (TC 2.A.51) family.</text>
</comment>
<dbReference type="GO" id="GO:0005886">
    <property type="term" value="C:plasma membrane"/>
    <property type="evidence" value="ECO:0007669"/>
    <property type="project" value="UniProtKB-SubCell"/>
</dbReference>
<sequence length="167" mass="17540">MKLAPLSLMTIGGGLSIVGDLQRLSVEHGWFTVEGFNEIFALSRVAPGPATLIVTLIGWHVAGVAGAIAASLAIFLPSSVLTYSVARLWHAHRSAIWTRAVAIGLAPIAAGLIISSTAALLQHAVGQYIAWLVAILTAVLSSRTRSGPIPLLAIGAAVFIVLYRFFF</sequence>
<name>A0A6L9U0K7_9HYPH</name>
<evidence type="ECO:0000256" key="7">
    <source>
        <dbReference type="SAM" id="Phobius"/>
    </source>
</evidence>
<dbReference type="EMBL" id="WUEY01000002">
    <property type="protein sequence ID" value="NEI69243.1"/>
    <property type="molecule type" value="Genomic_DNA"/>
</dbReference>
<evidence type="ECO:0000256" key="5">
    <source>
        <dbReference type="ARBA" id="ARBA00022989"/>
    </source>
</evidence>
<dbReference type="GO" id="GO:0015109">
    <property type="term" value="F:chromate transmembrane transporter activity"/>
    <property type="evidence" value="ECO:0007669"/>
    <property type="project" value="InterPro"/>
</dbReference>
<keyword evidence="4 7" id="KW-0812">Transmembrane</keyword>
<evidence type="ECO:0000256" key="1">
    <source>
        <dbReference type="ARBA" id="ARBA00004651"/>
    </source>
</evidence>
<comment type="subcellular location">
    <subcellularLocation>
        <location evidence="1">Cell membrane</location>
        <topology evidence="1">Multi-pass membrane protein</topology>
    </subcellularLocation>
</comment>
<evidence type="ECO:0000313" key="8">
    <source>
        <dbReference type="EMBL" id="NEI69243.1"/>
    </source>
</evidence>
<keyword evidence="3" id="KW-1003">Cell membrane</keyword>
<dbReference type="PANTHER" id="PTHR43663:SF1">
    <property type="entry name" value="CHROMATE TRANSPORTER"/>
    <property type="match status" value="1"/>
</dbReference>
<proteinExistence type="inferred from homology"/>
<feature type="transmembrane region" description="Helical" evidence="7">
    <location>
        <begin position="52"/>
        <end position="76"/>
    </location>
</feature>
<evidence type="ECO:0000256" key="3">
    <source>
        <dbReference type="ARBA" id="ARBA00022475"/>
    </source>
</evidence>
<evidence type="ECO:0000256" key="6">
    <source>
        <dbReference type="ARBA" id="ARBA00023136"/>
    </source>
</evidence>
<evidence type="ECO:0000313" key="9">
    <source>
        <dbReference type="Proteomes" id="UP000483035"/>
    </source>
</evidence>
<reference evidence="8 9" key="1">
    <citation type="submission" date="2019-12" db="EMBL/GenBank/DDBJ databases">
        <title>Rhizobium genotypes associated with high levels of biological nitrogen fixation by grain legumes in a temperate-maritime cropping system.</title>
        <authorList>
            <person name="Maluk M."/>
            <person name="Francesc Ferrando Molina F."/>
            <person name="Lopez Del Egido L."/>
            <person name="Lafos M."/>
            <person name="Langarica-Fuentes A."/>
            <person name="Gebre Yohannes G."/>
            <person name="Young M.W."/>
            <person name="Martin P."/>
            <person name="Gantlett R."/>
            <person name="Kenicer G."/>
            <person name="Hawes C."/>
            <person name="Begg G.S."/>
            <person name="Quilliam R.S."/>
            <person name="Squire G.R."/>
            <person name="Poole P.S."/>
            <person name="Young P.W."/>
            <person name="Iannetta P.M."/>
            <person name="James E.K."/>
        </authorList>
    </citation>
    <scope>NUCLEOTIDE SEQUENCE [LARGE SCALE GENOMIC DNA]</scope>
    <source>
        <strain evidence="8 9">JHI1118</strain>
    </source>
</reference>
<dbReference type="Proteomes" id="UP000483035">
    <property type="component" value="Unassembled WGS sequence"/>
</dbReference>
<keyword evidence="6 7" id="KW-0472">Membrane</keyword>
<dbReference type="AlphaFoldDB" id="A0A6L9U0K7"/>
<feature type="transmembrane region" description="Helical" evidence="7">
    <location>
        <begin position="120"/>
        <end position="140"/>
    </location>
</feature>
<keyword evidence="5 7" id="KW-1133">Transmembrane helix</keyword>
<feature type="transmembrane region" description="Helical" evidence="7">
    <location>
        <begin position="147"/>
        <end position="166"/>
    </location>
</feature>
<accession>A0A6L9U0K7</accession>
<dbReference type="InterPro" id="IPR003370">
    <property type="entry name" value="Chromate_transpt"/>
</dbReference>
<dbReference type="PANTHER" id="PTHR43663">
    <property type="entry name" value="CHROMATE TRANSPORT PROTEIN-RELATED"/>
    <property type="match status" value="1"/>
</dbReference>
<protein>
    <submittedName>
        <fullName evidence="8">Chromate transporter</fullName>
    </submittedName>
</protein>
<organism evidence="8 9">
    <name type="scientific">Rhizobium lusitanum</name>
    <dbReference type="NCBI Taxonomy" id="293958"/>
    <lineage>
        <taxon>Bacteria</taxon>
        <taxon>Pseudomonadati</taxon>
        <taxon>Pseudomonadota</taxon>
        <taxon>Alphaproteobacteria</taxon>
        <taxon>Hyphomicrobiales</taxon>
        <taxon>Rhizobiaceae</taxon>
        <taxon>Rhizobium/Agrobacterium group</taxon>
        <taxon>Rhizobium</taxon>
    </lineage>
</organism>
<gene>
    <name evidence="8" type="ORF">GR212_06610</name>
</gene>
<feature type="transmembrane region" description="Helical" evidence="7">
    <location>
        <begin position="96"/>
        <end position="114"/>
    </location>
</feature>
<dbReference type="InterPro" id="IPR052518">
    <property type="entry name" value="CHR_Transporter"/>
</dbReference>